<accession>A0A1N6DJW3</accession>
<comment type="subunit">
    <text evidence="4">Homodimer.</text>
</comment>
<dbReference type="Proteomes" id="UP000184694">
    <property type="component" value="Unassembled WGS sequence"/>
</dbReference>
<dbReference type="InterPro" id="IPR006674">
    <property type="entry name" value="HD_domain"/>
</dbReference>
<proteinExistence type="predicted"/>
<evidence type="ECO:0000259" key="8">
    <source>
        <dbReference type="SMART" id="SM00471"/>
    </source>
</evidence>
<dbReference type="Pfam" id="PF13023">
    <property type="entry name" value="HD_3"/>
    <property type="match status" value="1"/>
</dbReference>
<keyword evidence="10" id="KW-1185">Reference proteome</keyword>
<comment type="cofactor">
    <cofactor evidence="3">
        <name>Co(2+)</name>
        <dbReference type="ChEBI" id="CHEBI:48828"/>
    </cofactor>
</comment>
<sequence length="210" mass="23771">MTACDPQVNLQGREKLTRLADFLFEAGMLRKTPRSGYQFLGSGSENVAEHSFRTAIVGFVLANEAGADPVHTAMMCLFHDFHEARVGDFNYVNRIYNTCDPKAAFTHALEGTGLEPLVMPYWDELEEAESLEAKLAQDADQIDLILNLKEESDLGNKYAGKWLEGALPRLRTEVGKALAERICETDHTDWWYKGPEKSWWMRKNGKKKAK</sequence>
<dbReference type="EC" id="3.1.3.89" evidence="5"/>
<dbReference type="PANTHER" id="PTHR11845">
    <property type="entry name" value="5'-DEOXYNUCLEOTIDASE HDDC2"/>
    <property type="match status" value="1"/>
</dbReference>
<evidence type="ECO:0000313" key="9">
    <source>
        <dbReference type="EMBL" id="SIN70963.1"/>
    </source>
</evidence>
<reference evidence="10" key="1">
    <citation type="submission" date="2016-11" db="EMBL/GenBank/DDBJ databases">
        <authorList>
            <person name="Varghese N."/>
            <person name="Submissions S."/>
        </authorList>
    </citation>
    <scope>NUCLEOTIDE SEQUENCE [LARGE SCALE GENOMIC DNA]</scope>
    <source>
        <strain evidence="10">DSM 17456</strain>
    </source>
</reference>
<protein>
    <recommendedName>
        <fullName evidence="5">5'-deoxynucleotidase</fullName>
        <ecNumber evidence="5">3.1.3.89</ecNumber>
    </recommendedName>
</protein>
<evidence type="ECO:0000313" key="10">
    <source>
        <dbReference type="Proteomes" id="UP000184694"/>
    </source>
</evidence>
<comment type="catalytic activity">
    <reaction evidence="1">
        <text>a 2'-deoxyribonucleoside 5'-phosphate + H2O = a 2'-deoxyribonucleoside + phosphate</text>
        <dbReference type="Rhea" id="RHEA:36167"/>
        <dbReference type="ChEBI" id="CHEBI:15377"/>
        <dbReference type="ChEBI" id="CHEBI:18274"/>
        <dbReference type="ChEBI" id="CHEBI:43474"/>
        <dbReference type="ChEBI" id="CHEBI:65317"/>
        <dbReference type="EC" id="3.1.3.89"/>
    </reaction>
</comment>
<dbReference type="STRING" id="1121457.SAMN02745161_0215"/>
<dbReference type="PANTHER" id="PTHR11845:SF13">
    <property type="entry name" value="5'-DEOXYNUCLEOTIDASE HDDC2"/>
    <property type="match status" value="1"/>
</dbReference>
<evidence type="ECO:0000256" key="3">
    <source>
        <dbReference type="ARBA" id="ARBA00001941"/>
    </source>
</evidence>
<dbReference type="SUPFAM" id="SSF109604">
    <property type="entry name" value="HD-domain/PDEase-like"/>
    <property type="match status" value="1"/>
</dbReference>
<dbReference type="GO" id="GO:0005737">
    <property type="term" value="C:cytoplasm"/>
    <property type="evidence" value="ECO:0007669"/>
    <property type="project" value="TreeGrafter"/>
</dbReference>
<evidence type="ECO:0000256" key="4">
    <source>
        <dbReference type="ARBA" id="ARBA00011738"/>
    </source>
</evidence>
<dbReference type="EMBL" id="FSRG01000003">
    <property type="protein sequence ID" value="SIN70963.1"/>
    <property type="molecule type" value="Genomic_DNA"/>
</dbReference>
<evidence type="ECO:0000256" key="6">
    <source>
        <dbReference type="ARBA" id="ARBA00022723"/>
    </source>
</evidence>
<gene>
    <name evidence="9" type="ORF">SAMN02745161_0215</name>
</gene>
<keyword evidence="7 9" id="KW-0378">Hydrolase</keyword>
<dbReference type="RefSeq" id="WP_074215120.1">
    <property type="nucleotide sequence ID" value="NZ_FSRG01000003.1"/>
</dbReference>
<dbReference type="OrthoDB" id="9786155at2"/>
<keyword evidence="6" id="KW-0479">Metal-binding</keyword>
<dbReference type="Gene3D" id="1.10.3210.10">
    <property type="entry name" value="Hypothetical protein af1432"/>
    <property type="match status" value="1"/>
</dbReference>
<feature type="domain" description="HD/PDEase" evidence="8">
    <location>
        <begin position="43"/>
        <end position="154"/>
    </location>
</feature>
<dbReference type="SMART" id="SM00471">
    <property type="entry name" value="HDc"/>
    <property type="match status" value="1"/>
</dbReference>
<dbReference type="InterPro" id="IPR039356">
    <property type="entry name" value="YfbR/HDDC2"/>
</dbReference>
<evidence type="ECO:0000256" key="5">
    <source>
        <dbReference type="ARBA" id="ARBA00012964"/>
    </source>
</evidence>
<evidence type="ECO:0000256" key="7">
    <source>
        <dbReference type="ARBA" id="ARBA00022801"/>
    </source>
</evidence>
<name>A0A1N6DJW3_9BACT</name>
<evidence type="ECO:0000256" key="2">
    <source>
        <dbReference type="ARBA" id="ARBA00001936"/>
    </source>
</evidence>
<dbReference type="GO" id="GO:0002953">
    <property type="term" value="F:5'-deoxynucleotidase activity"/>
    <property type="evidence" value="ECO:0007669"/>
    <property type="project" value="UniProtKB-EC"/>
</dbReference>
<dbReference type="AlphaFoldDB" id="A0A1N6DJW3"/>
<dbReference type="GO" id="GO:0046872">
    <property type="term" value="F:metal ion binding"/>
    <property type="evidence" value="ECO:0007669"/>
    <property type="project" value="UniProtKB-KW"/>
</dbReference>
<dbReference type="InterPro" id="IPR003607">
    <property type="entry name" value="HD/PDEase_dom"/>
</dbReference>
<organism evidence="9 10">
    <name type="scientific">Halodesulfovibrio marinisediminis DSM 17456</name>
    <dbReference type="NCBI Taxonomy" id="1121457"/>
    <lineage>
        <taxon>Bacteria</taxon>
        <taxon>Pseudomonadati</taxon>
        <taxon>Thermodesulfobacteriota</taxon>
        <taxon>Desulfovibrionia</taxon>
        <taxon>Desulfovibrionales</taxon>
        <taxon>Desulfovibrionaceae</taxon>
        <taxon>Halodesulfovibrio</taxon>
    </lineage>
</organism>
<comment type="cofactor">
    <cofactor evidence="2">
        <name>Mn(2+)</name>
        <dbReference type="ChEBI" id="CHEBI:29035"/>
    </cofactor>
</comment>
<evidence type="ECO:0000256" key="1">
    <source>
        <dbReference type="ARBA" id="ARBA00001638"/>
    </source>
</evidence>